<evidence type="ECO:0000313" key="2">
    <source>
        <dbReference type="Proteomes" id="UP000620133"/>
    </source>
</evidence>
<dbReference type="AlphaFoldDB" id="A0A7U9TL99"/>
<dbReference type="Proteomes" id="UP000620133">
    <property type="component" value="Chromosome"/>
</dbReference>
<protein>
    <submittedName>
        <fullName evidence="1">Uncharacterized protein</fullName>
    </submittedName>
</protein>
<evidence type="ECO:0000313" key="1">
    <source>
        <dbReference type="EMBL" id="BCR36187.1"/>
    </source>
</evidence>
<name>A0A7U9TL99_9MOLU</name>
<proteinExistence type="predicted"/>
<reference evidence="1" key="1">
    <citation type="submission" date="2021-01" db="EMBL/GenBank/DDBJ databases">
        <title>Draft genome sequence of Acholeplasmataceae bacterium strain Mahy22.</title>
        <authorList>
            <person name="Watanabe M."/>
            <person name="Kojima H."/>
            <person name="Fukui M."/>
        </authorList>
    </citation>
    <scope>NUCLEOTIDE SEQUENCE</scope>
    <source>
        <strain evidence="1">Mahy22</strain>
    </source>
</reference>
<dbReference type="EMBL" id="AP024412">
    <property type="protein sequence ID" value="BCR36187.1"/>
    <property type="molecule type" value="Genomic_DNA"/>
</dbReference>
<organism evidence="1 2">
    <name type="scientific">Mariniplasma anaerobium</name>
    <dbReference type="NCBI Taxonomy" id="2735436"/>
    <lineage>
        <taxon>Bacteria</taxon>
        <taxon>Bacillati</taxon>
        <taxon>Mycoplasmatota</taxon>
        <taxon>Mollicutes</taxon>
        <taxon>Acholeplasmatales</taxon>
        <taxon>Acholeplasmataceae</taxon>
        <taxon>Mariniplasma</taxon>
    </lineage>
</organism>
<accession>A0A7U9TL99</accession>
<keyword evidence="2" id="KW-1185">Reference proteome</keyword>
<dbReference type="RefSeq" id="WP_176240120.1">
    <property type="nucleotide sequence ID" value="NZ_AP024412.1"/>
</dbReference>
<gene>
    <name evidence="1" type="ORF">MPAN_010800</name>
</gene>
<dbReference type="KEGG" id="manr:MPAN_010800"/>
<sequence length="293" mass="33236">MGKRIISFLVITFILFSFLALDINADMGPKSTIDIEIIGVDQPYYFDVLIYESNDIEILDLFDLANEIEGNYYQDDYPSDILNGYQDEDGFVSRTLYNGIPAILSKPDDSKEIYHVGYFSAPKTFKIVIILDDDTMITSKIIDRKLFQSTMTYDLSDVDLSFNQQDVGVLTESIPYTHVSISLLIRVIITVGVELLILFAYNYRRKESYMIVGLTNLVTQTLLTVFMAIGFYAWGSFFGLLGVLILGEILVFITEILLYGYVLKEHSRSKAMGYAFIANVITLILTFLTIGFI</sequence>